<dbReference type="Pfam" id="PF19054">
    <property type="entry name" value="DUF5753"/>
    <property type="match status" value="1"/>
</dbReference>
<dbReference type="Gene3D" id="1.10.260.40">
    <property type="entry name" value="lambda repressor-like DNA-binding domains"/>
    <property type="match status" value="1"/>
</dbReference>
<name>A0A372G7V6_9ACTN</name>
<comment type="caution">
    <text evidence="2">The sequence shown here is derived from an EMBL/GenBank/DDBJ whole genome shotgun (WGS) entry which is preliminary data.</text>
</comment>
<sequence>MGRRPGAGSTVPGGIRSGVGGRCAAQGLHAAGLNPSQMTDPKAAAREALGIRLRDLRLDARLNGRQLAAATGFSPQKISRIENGLQNIREPDIWTWAQACDAPEQIPELIAARREVSRMFREHKREMKAGLVHIQSQRTDEHAATALMRVYESTAIPGILQTEDFAAAAMLTSARMHGRPVEEARSAARAKMARQALLTAPTGRNTFHFVIEAGVLDIGHGGPEVMAAQFDFLIEVTRMPHVAFGIIPPRADRTVLSKEGFYMFDESVVRSDCWTVAMETRRKDQIAYYLKVFDSLRRMAVYGDPARTLIEIAHGRLL</sequence>
<dbReference type="Proteomes" id="UP000262882">
    <property type="component" value="Unassembled WGS sequence"/>
</dbReference>
<dbReference type="AlphaFoldDB" id="A0A372G7V6"/>
<protein>
    <submittedName>
        <fullName evidence="2">XRE family transcriptional regulator</fullName>
    </submittedName>
</protein>
<evidence type="ECO:0000313" key="2">
    <source>
        <dbReference type="EMBL" id="RFS81441.1"/>
    </source>
</evidence>
<dbReference type="InterPro" id="IPR043917">
    <property type="entry name" value="DUF5753"/>
</dbReference>
<evidence type="ECO:0000313" key="3">
    <source>
        <dbReference type="Proteomes" id="UP000262882"/>
    </source>
</evidence>
<reference evidence="2 3" key="1">
    <citation type="submission" date="2018-08" db="EMBL/GenBank/DDBJ databases">
        <title>Actinomadura spongicola sp. nov., isolated from marine sponge Leucetta chagosensis.</title>
        <authorList>
            <person name="Li L."/>
            <person name="Lin H.W."/>
        </authorList>
    </citation>
    <scope>NUCLEOTIDE SEQUENCE [LARGE SCALE GENOMIC DNA]</scope>
    <source>
        <strain evidence="2 3">LHW52907</strain>
    </source>
</reference>
<dbReference type="GO" id="GO:0003677">
    <property type="term" value="F:DNA binding"/>
    <property type="evidence" value="ECO:0007669"/>
    <property type="project" value="InterPro"/>
</dbReference>
<dbReference type="CDD" id="cd00093">
    <property type="entry name" value="HTH_XRE"/>
    <property type="match status" value="1"/>
</dbReference>
<gene>
    <name evidence="2" type="ORF">D0T12_31310</name>
</gene>
<proteinExistence type="predicted"/>
<dbReference type="SMART" id="SM00530">
    <property type="entry name" value="HTH_XRE"/>
    <property type="match status" value="1"/>
</dbReference>
<dbReference type="InterPro" id="IPR001387">
    <property type="entry name" value="Cro/C1-type_HTH"/>
</dbReference>
<organism evidence="2 3">
    <name type="scientific">Actinomadura spongiicola</name>
    <dbReference type="NCBI Taxonomy" id="2303421"/>
    <lineage>
        <taxon>Bacteria</taxon>
        <taxon>Bacillati</taxon>
        <taxon>Actinomycetota</taxon>
        <taxon>Actinomycetes</taxon>
        <taxon>Streptosporangiales</taxon>
        <taxon>Thermomonosporaceae</taxon>
        <taxon>Actinomadura</taxon>
    </lineage>
</organism>
<evidence type="ECO:0000259" key="1">
    <source>
        <dbReference type="PROSITE" id="PS50943"/>
    </source>
</evidence>
<keyword evidence="3" id="KW-1185">Reference proteome</keyword>
<dbReference type="PROSITE" id="PS50943">
    <property type="entry name" value="HTH_CROC1"/>
    <property type="match status" value="1"/>
</dbReference>
<dbReference type="SUPFAM" id="SSF47413">
    <property type="entry name" value="lambda repressor-like DNA-binding domains"/>
    <property type="match status" value="1"/>
</dbReference>
<accession>A0A372G7V6</accession>
<dbReference type="InterPro" id="IPR010982">
    <property type="entry name" value="Lambda_DNA-bd_dom_sf"/>
</dbReference>
<feature type="domain" description="HTH cro/C1-type" evidence="1">
    <location>
        <begin position="53"/>
        <end position="106"/>
    </location>
</feature>
<dbReference type="Pfam" id="PF13560">
    <property type="entry name" value="HTH_31"/>
    <property type="match status" value="1"/>
</dbReference>
<dbReference type="EMBL" id="QVNQ01000013">
    <property type="protein sequence ID" value="RFS81441.1"/>
    <property type="molecule type" value="Genomic_DNA"/>
</dbReference>